<sequence length="110" mass="12447">MTTSVLDGIIIGSAGGAIAGISVYTIQYIHTRYSDIKDSNKVHKWLLDNTKSESFRSTKAIASYNNLTMDRARYLCSNHPQIKLSTGELDDLWSLTEREPKQVSFFDVDW</sequence>
<organism evidence="2">
    <name type="scientific">viral metagenome</name>
    <dbReference type="NCBI Taxonomy" id="1070528"/>
    <lineage>
        <taxon>unclassified sequences</taxon>
        <taxon>metagenomes</taxon>
        <taxon>organismal metagenomes</taxon>
    </lineage>
</organism>
<dbReference type="EMBL" id="MT142531">
    <property type="protein sequence ID" value="QJA84578.1"/>
    <property type="molecule type" value="Genomic_DNA"/>
</dbReference>
<gene>
    <name evidence="2" type="ORF">MM415A00183_0045</name>
    <name evidence="1" type="ORF">MM415B00339_0012</name>
</gene>
<evidence type="ECO:0000313" key="1">
    <source>
        <dbReference type="EMBL" id="QJA66703.1"/>
    </source>
</evidence>
<reference evidence="2" key="1">
    <citation type="submission" date="2020-03" db="EMBL/GenBank/DDBJ databases">
        <title>The deep terrestrial virosphere.</title>
        <authorList>
            <person name="Holmfeldt K."/>
            <person name="Nilsson E."/>
            <person name="Simone D."/>
            <person name="Lopez-Fernandez M."/>
            <person name="Wu X."/>
            <person name="de Brujin I."/>
            <person name="Lundin D."/>
            <person name="Andersson A."/>
            <person name="Bertilsson S."/>
            <person name="Dopson M."/>
        </authorList>
    </citation>
    <scope>NUCLEOTIDE SEQUENCE</scope>
    <source>
        <strain evidence="2">MM415A00183</strain>
        <strain evidence="1">MM415B00339</strain>
    </source>
</reference>
<name>A0A6M3KTE9_9ZZZZ</name>
<protein>
    <submittedName>
        <fullName evidence="2">Uncharacterized protein</fullName>
    </submittedName>
</protein>
<dbReference type="EMBL" id="MT141559">
    <property type="protein sequence ID" value="QJA66703.1"/>
    <property type="molecule type" value="Genomic_DNA"/>
</dbReference>
<accession>A0A6M3KTE9</accession>
<dbReference type="AlphaFoldDB" id="A0A6M3KTE9"/>
<proteinExistence type="predicted"/>
<evidence type="ECO:0000313" key="2">
    <source>
        <dbReference type="EMBL" id="QJA84578.1"/>
    </source>
</evidence>